<dbReference type="InterPro" id="IPR039564">
    <property type="entry name" value="Peptidase_C39-like"/>
</dbReference>
<protein>
    <recommendedName>
        <fullName evidence="2">Peptidase C39-like domain-containing protein</fullName>
    </recommendedName>
</protein>
<dbReference type="KEGG" id="bbe:BBR47_26360"/>
<dbReference type="eggNOG" id="ENOG5031F32">
    <property type="taxonomic scope" value="Bacteria"/>
</dbReference>
<evidence type="ECO:0000259" key="2">
    <source>
        <dbReference type="Pfam" id="PF13529"/>
    </source>
</evidence>
<sequence length="365" mass="42139">MIKRFSWLLFAVSLLFFSSGAYANEDDTYVSEEVADEIVKDYIKKFKFDVSLEDKQDVVELYDTNDEHIGYYYELENEESYFFIVSANTDYSPVFAAGKGKIKLQELEDNEKYYFLGNTSILKSNDGSRLAKKINKGLQKKEKDIEFTIPKNREAKSIWESYTTEEASDVSTLRVDEDYLNVTRFTQWEDGVNNPASSCGPATIAAIAEYWRSKKGFDTIDGLDYFTRTEMINAVYKYHGGKSYGMSVSNVRSGLKSYINRGHTHTVSTDSFNSFSTYKYEIGRSRPLAVKFDQYFTFFEPDAEYAYDYHWTVGVGYLEDGTDKYLYIQDNGIGYTDGTWDWSKELYIDYTTNKPIITMVSLEVS</sequence>
<dbReference type="RefSeq" id="WP_015890934.1">
    <property type="nucleotide sequence ID" value="NC_012491.1"/>
</dbReference>
<organism evidence="3 4">
    <name type="scientific">Brevibacillus brevis (strain 47 / JCM 6285 / NBRC 100599)</name>
    <dbReference type="NCBI Taxonomy" id="358681"/>
    <lineage>
        <taxon>Bacteria</taxon>
        <taxon>Bacillati</taxon>
        <taxon>Bacillota</taxon>
        <taxon>Bacilli</taxon>
        <taxon>Bacillales</taxon>
        <taxon>Paenibacillaceae</taxon>
        <taxon>Brevibacillus</taxon>
    </lineage>
</organism>
<feature type="signal peptide" evidence="1">
    <location>
        <begin position="1"/>
        <end position="23"/>
    </location>
</feature>
<name>C0ZCV4_BREBN</name>
<evidence type="ECO:0000256" key="1">
    <source>
        <dbReference type="SAM" id="SignalP"/>
    </source>
</evidence>
<proteinExistence type="predicted"/>
<evidence type="ECO:0000313" key="3">
    <source>
        <dbReference type="EMBL" id="BAH43613.1"/>
    </source>
</evidence>
<keyword evidence="1" id="KW-0732">Signal</keyword>
<dbReference type="AlphaFoldDB" id="C0ZCV4"/>
<accession>C0ZCV4</accession>
<feature type="domain" description="Peptidase C39-like" evidence="2">
    <location>
        <begin position="180"/>
        <end position="330"/>
    </location>
</feature>
<gene>
    <name evidence="3" type="ordered locus">BBR47_26360</name>
</gene>
<evidence type="ECO:0000313" key="4">
    <source>
        <dbReference type="Proteomes" id="UP000001877"/>
    </source>
</evidence>
<dbReference type="Proteomes" id="UP000001877">
    <property type="component" value="Chromosome"/>
</dbReference>
<dbReference type="HOGENOM" id="CLU_757936_0_0_9"/>
<dbReference type="Pfam" id="PF13529">
    <property type="entry name" value="Peptidase_C39_2"/>
    <property type="match status" value="1"/>
</dbReference>
<dbReference type="STRING" id="358681.BBR47_26360"/>
<keyword evidence="4" id="KW-1185">Reference proteome</keyword>
<feature type="chain" id="PRO_5002905587" description="Peptidase C39-like domain-containing protein" evidence="1">
    <location>
        <begin position="24"/>
        <end position="365"/>
    </location>
</feature>
<dbReference type="EMBL" id="AP008955">
    <property type="protein sequence ID" value="BAH43613.1"/>
    <property type="molecule type" value="Genomic_DNA"/>
</dbReference>
<reference evidence="3 4" key="1">
    <citation type="submission" date="2005-03" db="EMBL/GenBank/DDBJ databases">
        <title>Brevibacillus brevis strain 47, complete genome.</title>
        <authorList>
            <person name="Hosoyama A."/>
            <person name="Yamada R."/>
            <person name="Hongo Y."/>
            <person name="Terui Y."/>
            <person name="Ankai A."/>
            <person name="Masuyama W."/>
            <person name="Sekiguchi M."/>
            <person name="Takeda T."/>
            <person name="Asano K."/>
            <person name="Ohji S."/>
            <person name="Ichikawa N."/>
            <person name="Narita S."/>
            <person name="Aoki N."/>
            <person name="Miura H."/>
            <person name="Matsushita S."/>
            <person name="Sekigawa T."/>
            <person name="Yamagata H."/>
            <person name="Yoshikawa H."/>
            <person name="Udaka S."/>
            <person name="Tanikawa S."/>
            <person name="Fujita N."/>
        </authorList>
    </citation>
    <scope>NUCLEOTIDE SEQUENCE [LARGE SCALE GENOMIC DNA]</scope>
    <source>
        <strain evidence="4">47 / JCM 6285 / NBRC 100599</strain>
    </source>
</reference>